<keyword evidence="5 9" id="KW-0064">Aspartyl protease</keyword>
<feature type="transmembrane region" description="Helical" evidence="9">
    <location>
        <begin position="136"/>
        <end position="155"/>
    </location>
</feature>
<dbReference type="PANTHER" id="PTHR33695">
    <property type="entry name" value="LIPOPROTEIN SIGNAL PEPTIDASE"/>
    <property type="match status" value="1"/>
</dbReference>
<organism evidence="11 12">
    <name type="scientific">Gordonia westfalica</name>
    <dbReference type="NCBI Taxonomy" id="158898"/>
    <lineage>
        <taxon>Bacteria</taxon>
        <taxon>Bacillati</taxon>
        <taxon>Actinomycetota</taxon>
        <taxon>Actinomycetes</taxon>
        <taxon>Mycobacteriales</taxon>
        <taxon>Gordoniaceae</taxon>
        <taxon>Gordonia</taxon>
    </lineage>
</organism>
<keyword evidence="3 9" id="KW-0645">Protease</keyword>
<dbReference type="STRING" id="158898.SAMN04488548_130111"/>
<feature type="active site" evidence="9">
    <location>
        <position position="126"/>
    </location>
</feature>
<dbReference type="PANTHER" id="PTHR33695:SF1">
    <property type="entry name" value="LIPOPROTEIN SIGNAL PEPTIDASE"/>
    <property type="match status" value="1"/>
</dbReference>
<comment type="pathway">
    <text evidence="9">Protein modification; lipoprotein biosynthesis (signal peptide cleavage).</text>
</comment>
<evidence type="ECO:0000313" key="12">
    <source>
        <dbReference type="Proteomes" id="UP000183180"/>
    </source>
</evidence>
<evidence type="ECO:0000256" key="4">
    <source>
        <dbReference type="ARBA" id="ARBA00022692"/>
    </source>
</evidence>
<keyword evidence="6 9" id="KW-0378">Hydrolase</keyword>
<evidence type="ECO:0000256" key="9">
    <source>
        <dbReference type="HAMAP-Rule" id="MF_00161"/>
    </source>
</evidence>
<dbReference type="Pfam" id="PF01252">
    <property type="entry name" value="Peptidase_A8"/>
    <property type="match status" value="1"/>
</dbReference>
<keyword evidence="8 9" id="KW-0472">Membrane</keyword>
<keyword evidence="7 9" id="KW-1133">Transmembrane helix</keyword>
<dbReference type="NCBIfam" id="TIGR00077">
    <property type="entry name" value="lspA"/>
    <property type="match status" value="1"/>
</dbReference>
<comment type="catalytic activity">
    <reaction evidence="9">
        <text>Release of signal peptides from bacterial membrane prolipoproteins. Hydrolyzes -Xaa-Yaa-Zaa-|-(S,diacylglyceryl)Cys-, in which Xaa is hydrophobic (preferably Leu), and Yaa (Ala or Ser) and Zaa (Gly or Ala) have small, neutral side chains.</text>
        <dbReference type="EC" id="3.4.23.36"/>
    </reaction>
</comment>
<dbReference type="GO" id="GO:0005886">
    <property type="term" value="C:plasma membrane"/>
    <property type="evidence" value="ECO:0007669"/>
    <property type="project" value="UniProtKB-SubCell"/>
</dbReference>
<reference evidence="11 12" key="1">
    <citation type="submission" date="2016-10" db="EMBL/GenBank/DDBJ databases">
        <authorList>
            <person name="de Groot N.N."/>
        </authorList>
    </citation>
    <scope>NUCLEOTIDE SEQUENCE [LARGE SCALE GENOMIC DNA]</scope>
    <source>
        <strain evidence="11 12">DSM 44215</strain>
    </source>
</reference>
<feature type="transmembrane region" description="Helical" evidence="9">
    <location>
        <begin position="16"/>
        <end position="36"/>
    </location>
</feature>
<evidence type="ECO:0000313" key="11">
    <source>
        <dbReference type="EMBL" id="SDT93410.1"/>
    </source>
</evidence>
<keyword evidence="4 9" id="KW-0812">Transmembrane</keyword>
<comment type="function">
    <text evidence="9">This protein specifically catalyzes the removal of signal peptides from prolipoproteins.</text>
</comment>
<sequence>MTDATPAVTKTLHPRGVLLVLVVVVTSVGLAVNSFVVSRLTEGSTADLGVLQLRLAFNPGVAFSLGDQLPSWAILAVAGLITLALAGYAVHVAPDAGVAGRIGFAAVLGGALTNLIDRAADGVVTDYFHTGWFPTFNLADTFITIGVVLIVLDVLRQEWSAPRDA</sequence>
<name>Q70K93_9ACTN</name>
<proteinExistence type="inferred from homology"/>
<dbReference type="EC" id="3.4.23.36" evidence="9"/>
<evidence type="ECO:0000256" key="3">
    <source>
        <dbReference type="ARBA" id="ARBA00022670"/>
    </source>
</evidence>
<keyword evidence="2 9" id="KW-1003">Cell membrane</keyword>
<dbReference type="HAMAP" id="MF_00161">
    <property type="entry name" value="LspA"/>
    <property type="match status" value="1"/>
</dbReference>
<evidence type="ECO:0000256" key="5">
    <source>
        <dbReference type="ARBA" id="ARBA00022750"/>
    </source>
</evidence>
<dbReference type="AlphaFoldDB" id="Q70K93"/>
<dbReference type="GO" id="GO:0004190">
    <property type="term" value="F:aspartic-type endopeptidase activity"/>
    <property type="evidence" value="ECO:0007669"/>
    <property type="project" value="UniProtKB-UniRule"/>
</dbReference>
<feature type="transmembrane region" description="Helical" evidence="9">
    <location>
        <begin position="98"/>
        <end position="116"/>
    </location>
</feature>
<dbReference type="GO" id="GO:0006508">
    <property type="term" value="P:proteolysis"/>
    <property type="evidence" value="ECO:0007669"/>
    <property type="project" value="UniProtKB-KW"/>
</dbReference>
<dbReference type="InterPro" id="IPR001872">
    <property type="entry name" value="Peptidase_A8"/>
</dbReference>
<dbReference type="Proteomes" id="UP000183180">
    <property type="component" value="Unassembled WGS sequence"/>
</dbReference>
<comment type="subcellular location">
    <subcellularLocation>
        <location evidence="9">Cell membrane</location>
        <topology evidence="9">Multi-pass membrane protein</topology>
    </subcellularLocation>
</comment>
<evidence type="ECO:0000256" key="7">
    <source>
        <dbReference type="ARBA" id="ARBA00022989"/>
    </source>
</evidence>
<accession>Q70K93</accession>
<feature type="active site" evidence="9">
    <location>
        <position position="140"/>
    </location>
</feature>
<gene>
    <name evidence="9" type="primary">lspA</name>
    <name evidence="11" type="ORF">SAMN04488548_130111</name>
</gene>
<protein>
    <recommendedName>
        <fullName evidence="9">Lipoprotein signal peptidase</fullName>
        <ecNumber evidence="9">3.4.23.36</ecNumber>
    </recommendedName>
    <alternativeName>
        <fullName evidence="9">Prolipoprotein signal peptidase</fullName>
    </alternativeName>
    <alternativeName>
        <fullName evidence="9">Signal peptidase II</fullName>
        <shortName evidence="9">SPase II</shortName>
    </alternativeName>
</protein>
<dbReference type="PRINTS" id="PR00781">
    <property type="entry name" value="LIPOSIGPTASE"/>
</dbReference>
<evidence type="ECO:0000256" key="6">
    <source>
        <dbReference type="ARBA" id="ARBA00022801"/>
    </source>
</evidence>
<evidence type="ECO:0000256" key="8">
    <source>
        <dbReference type="ARBA" id="ARBA00023136"/>
    </source>
</evidence>
<evidence type="ECO:0000256" key="10">
    <source>
        <dbReference type="RuleBase" id="RU004181"/>
    </source>
</evidence>
<dbReference type="EMBL" id="FNLM01000030">
    <property type="protein sequence ID" value="SDT93410.1"/>
    <property type="molecule type" value="Genomic_DNA"/>
</dbReference>
<evidence type="ECO:0000256" key="1">
    <source>
        <dbReference type="ARBA" id="ARBA00006139"/>
    </source>
</evidence>
<evidence type="ECO:0000256" key="2">
    <source>
        <dbReference type="ARBA" id="ARBA00022475"/>
    </source>
</evidence>
<dbReference type="UniPathway" id="UPA00665"/>
<feature type="transmembrane region" description="Helical" evidence="9">
    <location>
        <begin position="72"/>
        <end position="91"/>
    </location>
</feature>
<comment type="similarity">
    <text evidence="1 9 10">Belongs to the peptidase A8 family.</text>
</comment>